<dbReference type="Gene3D" id="1.10.630.10">
    <property type="entry name" value="Cytochrome P450"/>
    <property type="match status" value="1"/>
</dbReference>
<dbReference type="VEuPathDB" id="FungiDB:An14g03870"/>
<organism evidence="15 16">
    <name type="scientific">Aspergillus niger</name>
    <dbReference type="NCBI Taxonomy" id="5061"/>
    <lineage>
        <taxon>Eukaryota</taxon>
        <taxon>Fungi</taxon>
        <taxon>Dikarya</taxon>
        <taxon>Ascomycota</taxon>
        <taxon>Pezizomycotina</taxon>
        <taxon>Eurotiomycetes</taxon>
        <taxon>Eurotiomycetidae</taxon>
        <taxon>Eurotiales</taxon>
        <taxon>Aspergillaceae</taxon>
        <taxon>Aspergillus</taxon>
        <taxon>Aspergillus subgen. Circumdati</taxon>
    </lineage>
</organism>
<comment type="caution">
    <text evidence="15">The sequence shown here is derived from an EMBL/GenBank/DDBJ whole genome shotgun (WGS) entry which is preliminary data.</text>
</comment>
<dbReference type="PRINTS" id="PR00463">
    <property type="entry name" value="EP450I"/>
</dbReference>
<dbReference type="SUPFAM" id="SSF48264">
    <property type="entry name" value="Cytochrome P450"/>
    <property type="match status" value="1"/>
</dbReference>
<dbReference type="FunFam" id="1.10.630.10:FF:000063">
    <property type="entry name" value="Cytochrome P450 monooxygenase"/>
    <property type="match status" value="1"/>
</dbReference>
<dbReference type="CDD" id="cd11061">
    <property type="entry name" value="CYP67-like"/>
    <property type="match status" value="1"/>
</dbReference>
<dbReference type="InterPro" id="IPR036396">
    <property type="entry name" value="Cyt_P450_sf"/>
</dbReference>
<name>A0A117E0N3_ASPNG</name>
<dbReference type="VEuPathDB" id="FungiDB:M747DRAFT_366006"/>
<keyword evidence="7 14" id="KW-1133">Transmembrane helix</keyword>
<dbReference type="Proteomes" id="UP000068243">
    <property type="component" value="Unassembled WGS sequence"/>
</dbReference>
<evidence type="ECO:0000256" key="6">
    <source>
        <dbReference type="ARBA" id="ARBA00022723"/>
    </source>
</evidence>
<evidence type="ECO:0000256" key="8">
    <source>
        <dbReference type="ARBA" id="ARBA00023002"/>
    </source>
</evidence>
<comment type="similarity">
    <text evidence="3 13">Belongs to the cytochrome P450 family.</text>
</comment>
<protein>
    <submittedName>
        <fullName evidence="15">Benzoate 4-monooxygenase cytochrome P450</fullName>
    </submittedName>
</protein>
<evidence type="ECO:0000256" key="13">
    <source>
        <dbReference type="RuleBase" id="RU000461"/>
    </source>
</evidence>
<dbReference type="GO" id="GO:0005506">
    <property type="term" value="F:iron ion binding"/>
    <property type="evidence" value="ECO:0007669"/>
    <property type="project" value="InterPro"/>
</dbReference>
<dbReference type="InterPro" id="IPR002401">
    <property type="entry name" value="Cyt_P450_E_grp-I"/>
</dbReference>
<dbReference type="OMA" id="NICGQMP"/>
<dbReference type="AlphaFoldDB" id="A0A117E0N3"/>
<dbReference type="VEuPathDB" id="FungiDB:ASPNIDRAFT2_1202457"/>
<evidence type="ECO:0000256" key="3">
    <source>
        <dbReference type="ARBA" id="ARBA00010617"/>
    </source>
</evidence>
<accession>A0A117E0N3</accession>
<proteinExistence type="inferred from homology"/>
<dbReference type="GO" id="GO:1902181">
    <property type="term" value="P:verruculogen biosynthetic process"/>
    <property type="evidence" value="ECO:0007669"/>
    <property type="project" value="UniProtKB-ARBA"/>
</dbReference>
<evidence type="ECO:0000256" key="10">
    <source>
        <dbReference type="ARBA" id="ARBA00023033"/>
    </source>
</evidence>
<gene>
    <name evidence="15" type="ORF">ABL_05449</name>
</gene>
<evidence type="ECO:0000256" key="1">
    <source>
        <dbReference type="ARBA" id="ARBA00001971"/>
    </source>
</evidence>
<reference evidence="16" key="1">
    <citation type="journal article" date="2016" name="Genome Announc.">
        <title>Draft genome sequence of Aspergillus niger strain An76.</title>
        <authorList>
            <person name="Gong W."/>
            <person name="Cheng Z."/>
            <person name="Zhang H."/>
            <person name="Liu L."/>
            <person name="Gao P."/>
            <person name="Wang L."/>
        </authorList>
    </citation>
    <scope>NUCLEOTIDE SEQUENCE [LARGE SCALE GENOMIC DNA]</scope>
    <source>
        <strain evidence="16">An76</strain>
    </source>
</reference>
<dbReference type="Pfam" id="PF00067">
    <property type="entry name" value="p450"/>
    <property type="match status" value="1"/>
</dbReference>
<keyword evidence="10 13" id="KW-0503">Monooxygenase</keyword>
<evidence type="ECO:0000256" key="12">
    <source>
        <dbReference type="PIRSR" id="PIRSR602401-1"/>
    </source>
</evidence>
<feature type="binding site" description="axial binding residue" evidence="12">
    <location>
        <position position="470"/>
    </location>
    <ligand>
        <name>heme</name>
        <dbReference type="ChEBI" id="CHEBI:30413"/>
    </ligand>
    <ligandPart>
        <name>Fe</name>
        <dbReference type="ChEBI" id="CHEBI:18248"/>
    </ligandPart>
</feature>
<evidence type="ECO:0000256" key="7">
    <source>
        <dbReference type="ARBA" id="ARBA00022989"/>
    </source>
</evidence>
<dbReference type="PROSITE" id="PS00086">
    <property type="entry name" value="CYTOCHROME_P450"/>
    <property type="match status" value="1"/>
</dbReference>
<dbReference type="GO" id="GO:0020037">
    <property type="term" value="F:heme binding"/>
    <property type="evidence" value="ECO:0007669"/>
    <property type="project" value="InterPro"/>
</dbReference>
<keyword evidence="5 14" id="KW-0812">Transmembrane</keyword>
<keyword evidence="11 14" id="KW-0472">Membrane</keyword>
<keyword evidence="4 12" id="KW-0349">Heme</keyword>
<comment type="subcellular location">
    <subcellularLocation>
        <location evidence="2">Membrane</location>
    </subcellularLocation>
</comment>
<evidence type="ECO:0000256" key="11">
    <source>
        <dbReference type="ARBA" id="ARBA00023136"/>
    </source>
</evidence>
<dbReference type="InterPro" id="IPR050121">
    <property type="entry name" value="Cytochrome_P450_monoxygenase"/>
</dbReference>
<dbReference type="GO" id="GO:0016020">
    <property type="term" value="C:membrane"/>
    <property type="evidence" value="ECO:0007669"/>
    <property type="project" value="UniProtKB-SubCell"/>
</dbReference>
<dbReference type="VEuPathDB" id="FungiDB:ATCC64974_3400"/>
<dbReference type="InterPro" id="IPR001128">
    <property type="entry name" value="Cyt_P450"/>
</dbReference>
<dbReference type="OrthoDB" id="1470350at2759"/>
<feature type="transmembrane region" description="Helical" evidence="14">
    <location>
        <begin position="21"/>
        <end position="41"/>
    </location>
</feature>
<evidence type="ECO:0000256" key="5">
    <source>
        <dbReference type="ARBA" id="ARBA00022692"/>
    </source>
</evidence>
<dbReference type="PANTHER" id="PTHR24305">
    <property type="entry name" value="CYTOCHROME P450"/>
    <property type="match status" value="1"/>
</dbReference>
<evidence type="ECO:0000313" key="16">
    <source>
        <dbReference type="Proteomes" id="UP000068243"/>
    </source>
</evidence>
<dbReference type="PANTHER" id="PTHR24305:SF237">
    <property type="entry name" value="CYTOCHROME P450 MONOOXYGENASE ATNE-RELATED"/>
    <property type="match status" value="1"/>
</dbReference>
<dbReference type="GO" id="GO:0016705">
    <property type="term" value="F:oxidoreductase activity, acting on paired donors, with incorporation or reduction of molecular oxygen"/>
    <property type="evidence" value="ECO:0007669"/>
    <property type="project" value="InterPro"/>
</dbReference>
<keyword evidence="6 12" id="KW-0479">Metal-binding</keyword>
<dbReference type="PaxDb" id="5061-CADANGAP00011103"/>
<evidence type="ECO:0000256" key="4">
    <source>
        <dbReference type="ARBA" id="ARBA00022617"/>
    </source>
</evidence>
<dbReference type="GO" id="GO:0004497">
    <property type="term" value="F:monooxygenase activity"/>
    <property type="evidence" value="ECO:0007669"/>
    <property type="project" value="UniProtKB-KW"/>
</dbReference>
<dbReference type="PRINTS" id="PR00385">
    <property type="entry name" value="P450"/>
</dbReference>
<dbReference type="EMBL" id="BCMY01000008">
    <property type="protein sequence ID" value="GAQ42788.1"/>
    <property type="molecule type" value="Genomic_DNA"/>
</dbReference>
<dbReference type="InterPro" id="IPR017972">
    <property type="entry name" value="Cyt_P450_CS"/>
</dbReference>
<evidence type="ECO:0000256" key="14">
    <source>
        <dbReference type="SAM" id="Phobius"/>
    </source>
</evidence>
<comment type="cofactor">
    <cofactor evidence="1 12">
        <name>heme</name>
        <dbReference type="ChEBI" id="CHEBI:30413"/>
    </cofactor>
</comment>
<sequence>MLESVLRSFQDQRENLTSTAIMDLLGCVVIALAGYIIYQVWFHPLSSYPGPFVAKLTNLYSVVHAIRGDRHEDLYYLHQRYGPVVRIGPQRVSILDAKALEPIYGFHANVQKAKSYTMFYGVSIFTAIDRTVHARKRRVMSHAFSSQALRGMEPHILSAIRDWCAALVDRHPDEQVPSAPSSPGSWSKPKDMVHWSACVIFDALGEICFGKTFNTSYSDANHFFFPLMALNLRIMNICGQMPILRSLGFEKYLRRGTVANRQRQIGFSRQQLRTRLAAESTQRRDIIYYLQQARDPKTNEGYSEAELMSEVMTLLGAGNDTTNTTLTAIFYYLAHNPAILARLSAEIRTVFPTLEAIVAGPALSQMAYLHACIDETMRICPPVPTDLPREVLPGGLRVGEWHFPAGTIVAVPTYALHHSEEHFDRPFVYDPSRWLLCGSKGTEQGEGVSAEVLSRQRQAFAPFSIGPRACIGRNVAILELELTISRALWLYDIRLAPGREQLGVGYQGEYKIKDHFAVGKEGPVLQFRMRQK</sequence>
<keyword evidence="8 13" id="KW-0560">Oxidoreductase</keyword>
<evidence type="ECO:0000313" key="15">
    <source>
        <dbReference type="EMBL" id="GAQ42788.1"/>
    </source>
</evidence>
<keyword evidence="9 12" id="KW-0408">Iron</keyword>
<evidence type="ECO:0000256" key="2">
    <source>
        <dbReference type="ARBA" id="ARBA00004370"/>
    </source>
</evidence>
<evidence type="ECO:0000256" key="9">
    <source>
        <dbReference type="ARBA" id="ARBA00023004"/>
    </source>
</evidence>